<evidence type="ECO:0000313" key="2">
    <source>
        <dbReference type="EMBL" id="GMR38492.1"/>
    </source>
</evidence>
<reference evidence="3" key="1">
    <citation type="submission" date="2022-10" db="EMBL/GenBank/DDBJ databases">
        <title>Genome assembly of Pristionchus species.</title>
        <authorList>
            <person name="Yoshida K."/>
            <person name="Sommer R.J."/>
        </authorList>
    </citation>
    <scope>NUCLEOTIDE SEQUENCE [LARGE SCALE GENOMIC DNA]</scope>
    <source>
        <strain evidence="3">RS5460</strain>
    </source>
</reference>
<dbReference type="Proteomes" id="UP001328107">
    <property type="component" value="Unassembled WGS sequence"/>
</dbReference>
<sequence>TPIEPYHGEITSLIVTHEPMIELETDFTLFQVDDGTIFYWYHNPGKLYVKYKEEYIYADLPVIQIYCILAHLNTVYFLALPKRVTLKFTQYFPTIF</sequence>
<organism evidence="2 3">
    <name type="scientific">Pristionchus mayeri</name>
    <dbReference type="NCBI Taxonomy" id="1317129"/>
    <lineage>
        <taxon>Eukaryota</taxon>
        <taxon>Metazoa</taxon>
        <taxon>Ecdysozoa</taxon>
        <taxon>Nematoda</taxon>
        <taxon>Chromadorea</taxon>
        <taxon>Rhabditida</taxon>
        <taxon>Rhabditina</taxon>
        <taxon>Diplogasteromorpha</taxon>
        <taxon>Diplogasteroidea</taxon>
        <taxon>Neodiplogasteridae</taxon>
        <taxon>Pristionchus</taxon>
    </lineage>
</organism>
<name>A0AAN5CCM7_9BILA</name>
<gene>
    <name evidence="2" type="ORF">PMAYCL1PPCAC_08687</name>
</gene>
<keyword evidence="1" id="KW-0812">Transmembrane</keyword>
<protein>
    <submittedName>
        <fullName evidence="2">Uncharacterized protein</fullName>
    </submittedName>
</protein>
<keyword evidence="3" id="KW-1185">Reference proteome</keyword>
<keyword evidence="1" id="KW-1133">Transmembrane helix</keyword>
<dbReference type="EMBL" id="BTRK01000002">
    <property type="protein sequence ID" value="GMR38492.1"/>
    <property type="molecule type" value="Genomic_DNA"/>
</dbReference>
<evidence type="ECO:0000313" key="3">
    <source>
        <dbReference type="Proteomes" id="UP001328107"/>
    </source>
</evidence>
<feature type="transmembrane region" description="Helical" evidence="1">
    <location>
        <begin position="55"/>
        <end position="79"/>
    </location>
</feature>
<proteinExistence type="predicted"/>
<comment type="caution">
    <text evidence="2">The sequence shown here is derived from an EMBL/GenBank/DDBJ whole genome shotgun (WGS) entry which is preliminary data.</text>
</comment>
<feature type="non-terminal residue" evidence="2">
    <location>
        <position position="1"/>
    </location>
</feature>
<keyword evidence="1" id="KW-0472">Membrane</keyword>
<dbReference type="AlphaFoldDB" id="A0AAN5CCM7"/>
<accession>A0AAN5CCM7</accession>
<feature type="non-terminal residue" evidence="2">
    <location>
        <position position="96"/>
    </location>
</feature>
<evidence type="ECO:0000256" key="1">
    <source>
        <dbReference type="SAM" id="Phobius"/>
    </source>
</evidence>